<evidence type="ECO:0000256" key="7">
    <source>
        <dbReference type="ARBA" id="ARBA00023004"/>
    </source>
</evidence>
<dbReference type="PRINTS" id="PR00406">
    <property type="entry name" value="CYTB5RDTASE"/>
</dbReference>
<dbReference type="InterPro" id="IPR001433">
    <property type="entry name" value="OxRdtase_FAD/NAD-bd"/>
</dbReference>
<keyword evidence="3" id="KW-0001">2Fe-2S</keyword>
<dbReference type="PROSITE" id="PS51085">
    <property type="entry name" value="2FE2S_FER_2"/>
    <property type="match status" value="1"/>
</dbReference>
<dbReference type="PROSITE" id="PS51384">
    <property type="entry name" value="FAD_FR"/>
    <property type="match status" value="1"/>
</dbReference>
<evidence type="ECO:0000256" key="2">
    <source>
        <dbReference type="ARBA" id="ARBA00022630"/>
    </source>
</evidence>
<dbReference type="SUPFAM" id="SSF63380">
    <property type="entry name" value="Riboflavin synthase domain-like"/>
    <property type="match status" value="1"/>
</dbReference>
<dbReference type="Pfam" id="PF00111">
    <property type="entry name" value="Fer2"/>
    <property type="match status" value="1"/>
</dbReference>
<name>A0A3E0HE78_9PSEU</name>
<keyword evidence="12" id="KW-1185">Reference proteome</keyword>
<comment type="caution">
    <text evidence="11">The sequence shown here is derived from an EMBL/GenBank/DDBJ whole genome shotgun (WGS) entry which is preliminary data.</text>
</comment>
<dbReference type="PROSITE" id="PS00197">
    <property type="entry name" value="2FE2S_FER_1"/>
    <property type="match status" value="1"/>
</dbReference>
<dbReference type="SUPFAM" id="SSF52343">
    <property type="entry name" value="Ferredoxin reductase-like, C-terminal NADP-linked domain"/>
    <property type="match status" value="1"/>
</dbReference>
<dbReference type="InterPro" id="IPR017927">
    <property type="entry name" value="FAD-bd_FR_type"/>
</dbReference>
<dbReference type="GO" id="GO:0016491">
    <property type="term" value="F:oxidoreductase activity"/>
    <property type="evidence" value="ECO:0007669"/>
    <property type="project" value="UniProtKB-KW"/>
</dbReference>
<dbReference type="Gene3D" id="3.40.50.80">
    <property type="entry name" value="Nucleotide-binding domain of ferredoxin-NADP reductase (FNR) module"/>
    <property type="match status" value="1"/>
</dbReference>
<feature type="domain" description="2Fe-2S ferredoxin-type" evidence="9">
    <location>
        <begin position="279"/>
        <end position="368"/>
    </location>
</feature>
<dbReference type="CDD" id="cd06214">
    <property type="entry name" value="PA_degradation_oxidoreductase_like"/>
    <property type="match status" value="1"/>
</dbReference>
<evidence type="ECO:0000313" key="11">
    <source>
        <dbReference type="EMBL" id="REH43569.1"/>
    </source>
</evidence>
<evidence type="ECO:0000256" key="4">
    <source>
        <dbReference type="ARBA" id="ARBA00022723"/>
    </source>
</evidence>
<accession>A0A3E0HE78</accession>
<feature type="domain" description="FAD-binding FR-type" evidence="10">
    <location>
        <begin position="14"/>
        <end position="124"/>
    </location>
</feature>
<dbReference type="Proteomes" id="UP000256269">
    <property type="component" value="Unassembled WGS sequence"/>
</dbReference>
<dbReference type="InterPro" id="IPR012675">
    <property type="entry name" value="Beta-grasp_dom_sf"/>
</dbReference>
<evidence type="ECO:0000256" key="6">
    <source>
        <dbReference type="ARBA" id="ARBA00023002"/>
    </source>
</evidence>
<evidence type="ECO:0000256" key="5">
    <source>
        <dbReference type="ARBA" id="ARBA00022827"/>
    </source>
</evidence>
<dbReference type="EMBL" id="QUNO01000009">
    <property type="protein sequence ID" value="REH43569.1"/>
    <property type="molecule type" value="Genomic_DNA"/>
</dbReference>
<dbReference type="Gene3D" id="2.40.30.10">
    <property type="entry name" value="Translation factors"/>
    <property type="match status" value="1"/>
</dbReference>
<dbReference type="Gene3D" id="3.10.20.30">
    <property type="match status" value="1"/>
</dbReference>
<evidence type="ECO:0000259" key="9">
    <source>
        <dbReference type="PROSITE" id="PS51085"/>
    </source>
</evidence>
<dbReference type="SUPFAM" id="SSF54292">
    <property type="entry name" value="2Fe-2S ferredoxin-like"/>
    <property type="match status" value="1"/>
</dbReference>
<dbReference type="InterPro" id="IPR001041">
    <property type="entry name" value="2Fe-2S_ferredoxin-type"/>
</dbReference>
<protein>
    <submittedName>
        <fullName evidence="11">Ring-1,2-phenylacetyl-CoA epoxidase subunit PaaE</fullName>
    </submittedName>
</protein>
<dbReference type="GO" id="GO:0051537">
    <property type="term" value="F:2 iron, 2 sulfur cluster binding"/>
    <property type="evidence" value="ECO:0007669"/>
    <property type="project" value="UniProtKB-KW"/>
</dbReference>
<keyword evidence="5" id="KW-0274">FAD</keyword>
<dbReference type="GO" id="GO:0046872">
    <property type="term" value="F:metal ion binding"/>
    <property type="evidence" value="ECO:0007669"/>
    <property type="project" value="UniProtKB-KW"/>
</dbReference>
<reference evidence="11 12" key="1">
    <citation type="submission" date="2018-08" db="EMBL/GenBank/DDBJ databases">
        <title>Genomic Encyclopedia of Archaeal and Bacterial Type Strains, Phase II (KMG-II): from individual species to whole genera.</title>
        <authorList>
            <person name="Goeker M."/>
        </authorList>
    </citation>
    <scope>NUCLEOTIDE SEQUENCE [LARGE SCALE GENOMIC DNA]</scope>
    <source>
        <strain evidence="11 12">DSM 45791</strain>
    </source>
</reference>
<evidence type="ECO:0000313" key="12">
    <source>
        <dbReference type="Proteomes" id="UP000256269"/>
    </source>
</evidence>
<evidence type="ECO:0000256" key="3">
    <source>
        <dbReference type="ARBA" id="ARBA00022714"/>
    </source>
</evidence>
<dbReference type="InterPro" id="IPR050415">
    <property type="entry name" value="MRET"/>
</dbReference>
<keyword evidence="7" id="KW-0408">Iron</keyword>
<keyword evidence="6" id="KW-0560">Oxidoreductase</keyword>
<dbReference type="GO" id="GO:0050660">
    <property type="term" value="F:flavin adenine dinucleotide binding"/>
    <property type="evidence" value="ECO:0007669"/>
    <property type="project" value="TreeGrafter"/>
</dbReference>
<dbReference type="InterPro" id="IPR036010">
    <property type="entry name" value="2Fe-2S_ferredoxin-like_sf"/>
</dbReference>
<gene>
    <name evidence="11" type="ORF">BCF44_109112</name>
</gene>
<dbReference type="AlphaFoldDB" id="A0A3E0HE78"/>
<dbReference type="PRINTS" id="PR00371">
    <property type="entry name" value="FPNCR"/>
</dbReference>
<proteinExistence type="predicted"/>
<dbReference type="CDD" id="cd00207">
    <property type="entry name" value="fer2"/>
    <property type="match status" value="1"/>
</dbReference>
<dbReference type="RefSeq" id="WP_116177020.1">
    <property type="nucleotide sequence ID" value="NZ_CP144375.1"/>
</dbReference>
<keyword evidence="2" id="KW-0285">Flavoprotein</keyword>
<dbReference type="OrthoDB" id="9796486at2"/>
<dbReference type="InterPro" id="IPR017938">
    <property type="entry name" value="Riboflavin_synthase-like_b-brl"/>
</dbReference>
<dbReference type="InterPro" id="IPR008333">
    <property type="entry name" value="Cbr1-like_FAD-bd_dom"/>
</dbReference>
<dbReference type="InterPro" id="IPR001709">
    <property type="entry name" value="Flavoprot_Pyr_Nucl_cyt_Rdtase"/>
</dbReference>
<organism evidence="11 12">
    <name type="scientific">Kutzneria buriramensis</name>
    <dbReference type="NCBI Taxonomy" id="1045776"/>
    <lineage>
        <taxon>Bacteria</taxon>
        <taxon>Bacillati</taxon>
        <taxon>Actinomycetota</taxon>
        <taxon>Actinomycetes</taxon>
        <taxon>Pseudonocardiales</taxon>
        <taxon>Pseudonocardiaceae</taxon>
        <taxon>Kutzneria</taxon>
    </lineage>
</organism>
<keyword evidence="4" id="KW-0479">Metal-binding</keyword>
<dbReference type="InterPro" id="IPR039261">
    <property type="entry name" value="FNR_nucleotide-bd"/>
</dbReference>
<keyword evidence="8" id="KW-0411">Iron-sulfur</keyword>
<evidence type="ECO:0000259" key="10">
    <source>
        <dbReference type="PROSITE" id="PS51384"/>
    </source>
</evidence>
<dbReference type="Pfam" id="PF00970">
    <property type="entry name" value="FAD_binding_6"/>
    <property type="match status" value="1"/>
</dbReference>
<dbReference type="PANTHER" id="PTHR47354:SF8">
    <property type="entry name" value="1,2-PHENYLACETYL-COA EPOXIDASE, SUBUNIT E"/>
    <property type="match status" value="1"/>
</dbReference>
<evidence type="ECO:0000256" key="1">
    <source>
        <dbReference type="ARBA" id="ARBA00001974"/>
    </source>
</evidence>
<dbReference type="InterPro" id="IPR006058">
    <property type="entry name" value="2Fe2S_fd_BS"/>
</dbReference>
<dbReference type="Pfam" id="PF00175">
    <property type="entry name" value="NAD_binding_1"/>
    <property type="match status" value="1"/>
</dbReference>
<evidence type="ECO:0000256" key="8">
    <source>
        <dbReference type="ARBA" id="ARBA00023014"/>
    </source>
</evidence>
<dbReference type="PANTHER" id="PTHR47354">
    <property type="entry name" value="NADH OXIDOREDUCTASE HCR"/>
    <property type="match status" value="1"/>
</dbReference>
<sequence>MSVIAEPSRPRSRVAFHQLKVASVLPACDDGSAVVVSLRVPVELRPTFDFVPGQHVTVRATIADEEVRRSYSLCSTPSDLSDEGVLRIGVRAVPDGVFSTYACTSLAAGDTLDVLAPLGSFTTAVRAERRRHYGAVVAGSGITPVLSLVASVLAVEPQSTFTVVYGNRFARSTMFVDELADLKDRYGARFQLVYAFSGEDQREGLDRGRLDAETLAKVGSRVFPMDMIDEWFLCGPVGLVTGTQDMLTALGVDPESVHSELFYVGEAPPPRVSTEAASGVLTVMLEGRASTVPVAKGQNLLQAARAARPEVPFSCSTGVCGTCRAKVLHGRTEMTGNWALSAAEVAAGQVLTCRSTAETDDVTLDFDL</sequence>
<comment type="cofactor">
    <cofactor evidence="1">
        <name>FAD</name>
        <dbReference type="ChEBI" id="CHEBI:57692"/>
    </cofactor>
</comment>